<dbReference type="Proteomes" id="UP001189429">
    <property type="component" value="Unassembled WGS sequence"/>
</dbReference>
<dbReference type="EMBL" id="CAUYUJ010022510">
    <property type="protein sequence ID" value="CAK0911058.1"/>
    <property type="molecule type" value="Genomic_DNA"/>
</dbReference>
<protein>
    <submittedName>
        <fullName evidence="2">Uncharacterized protein</fullName>
    </submittedName>
</protein>
<evidence type="ECO:0000313" key="2">
    <source>
        <dbReference type="EMBL" id="CAK0911058.1"/>
    </source>
</evidence>
<gene>
    <name evidence="2" type="ORF">PCOR1329_LOCUS85052</name>
</gene>
<sequence length="147" mass="16558">MATNARKNRPGASSDQAASRMTASITAAGCPSCFWRFLCFFLAARMCFFLAARAVLLCLRTRLSMNKHNYIVKYSAWPLYLSFFHELFHPLALEIFSKPDHVLAGVGEGLREALERQVLLHLEPYRAEAPRHPRAHQSGSAEPELPI</sequence>
<keyword evidence="3" id="KW-1185">Reference proteome</keyword>
<keyword evidence="1" id="KW-1133">Transmembrane helix</keyword>
<proteinExistence type="predicted"/>
<feature type="transmembrane region" description="Helical" evidence="1">
    <location>
        <begin position="34"/>
        <end position="59"/>
    </location>
</feature>
<name>A0ABN9YI21_9DINO</name>
<accession>A0ABN9YI21</accession>
<keyword evidence="1" id="KW-0812">Transmembrane</keyword>
<comment type="caution">
    <text evidence="2">The sequence shown here is derived from an EMBL/GenBank/DDBJ whole genome shotgun (WGS) entry which is preliminary data.</text>
</comment>
<keyword evidence="1" id="KW-0472">Membrane</keyword>
<evidence type="ECO:0000256" key="1">
    <source>
        <dbReference type="SAM" id="Phobius"/>
    </source>
</evidence>
<evidence type="ECO:0000313" key="3">
    <source>
        <dbReference type="Proteomes" id="UP001189429"/>
    </source>
</evidence>
<reference evidence="2" key="1">
    <citation type="submission" date="2023-10" db="EMBL/GenBank/DDBJ databases">
        <authorList>
            <person name="Chen Y."/>
            <person name="Shah S."/>
            <person name="Dougan E. K."/>
            <person name="Thang M."/>
            <person name="Chan C."/>
        </authorList>
    </citation>
    <scope>NUCLEOTIDE SEQUENCE [LARGE SCALE GENOMIC DNA]</scope>
</reference>
<organism evidence="2 3">
    <name type="scientific">Prorocentrum cordatum</name>
    <dbReference type="NCBI Taxonomy" id="2364126"/>
    <lineage>
        <taxon>Eukaryota</taxon>
        <taxon>Sar</taxon>
        <taxon>Alveolata</taxon>
        <taxon>Dinophyceae</taxon>
        <taxon>Prorocentrales</taxon>
        <taxon>Prorocentraceae</taxon>
        <taxon>Prorocentrum</taxon>
    </lineage>
</organism>